<reference evidence="1 2" key="1">
    <citation type="submission" date="2018-02" db="EMBL/GenBank/DDBJ databases">
        <title>Genome sequences of Apibacter spp., gut symbionts of Asian honey bees.</title>
        <authorList>
            <person name="Kwong W.K."/>
            <person name="Steele M.I."/>
            <person name="Moran N.A."/>
        </authorList>
    </citation>
    <scope>NUCLEOTIDE SEQUENCE [LARGE SCALE GENOMIC DNA]</scope>
    <source>
        <strain evidence="2">wkB301</strain>
    </source>
</reference>
<organism evidence="1 2">
    <name type="scientific">Apibacter adventoris</name>
    <dbReference type="NCBI Taxonomy" id="1679466"/>
    <lineage>
        <taxon>Bacteria</taxon>
        <taxon>Pseudomonadati</taxon>
        <taxon>Bacteroidota</taxon>
        <taxon>Flavobacteriia</taxon>
        <taxon>Flavobacteriales</taxon>
        <taxon>Weeksellaceae</taxon>
        <taxon>Apibacter</taxon>
    </lineage>
</organism>
<dbReference type="RefSeq" id="WP_105245650.1">
    <property type="nucleotide sequence ID" value="NZ_PSZM01000001.1"/>
</dbReference>
<accession>A0A2S8AH45</accession>
<sequence length="151" mass="17593">MKRSLIFYLTLIGLLCIQCNNHIEYSDIINVKNSWNKKDTLNFTFKVQNSENKKNINFIVRNNNDYPFSNIYLFVKLKQGKNIVTVDTLNYFLADNSGKWLGTGVGSVKEINLRYKKEFNFPKNGLYTLYIVQGMRKDTLKGIEDFGVNIE</sequence>
<gene>
    <name evidence="1" type="ORF">C4S77_01910</name>
</gene>
<name>A0A2S8AH45_9FLAO</name>
<keyword evidence="2" id="KW-1185">Reference proteome</keyword>
<dbReference type="Proteomes" id="UP000238042">
    <property type="component" value="Unassembled WGS sequence"/>
</dbReference>
<comment type="caution">
    <text evidence="1">The sequence shown here is derived from an EMBL/GenBank/DDBJ whole genome shotgun (WGS) entry which is preliminary data.</text>
</comment>
<proteinExistence type="predicted"/>
<dbReference type="Pfam" id="PF14109">
    <property type="entry name" value="GldH_lipo"/>
    <property type="match status" value="1"/>
</dbReference>
<dbReference type="NCBIfam" id="TIGR03511">
    <property type="entry name" value="GldH_lipo"/>
    <property type="match status" value="1"/>
</dbReference>
<dbReference type="OrthoDB" id="982482at2"/>
<dbReference type="EMBL" id="PSZM01000001">
    <property type="protein sequence ID" value="PQL95572.1"/>
    <property type="molecule type" value="Genomic_DNA"/>
</dbReference>
<evidence type="ECO:0000313" key="1">
    <source>
        <dbReference type="EMBL" id="PQL95572.1"/>
    </source>
</evidence>
<keyword evidence="1" id="KW-0449">Lipoprotein</keyword>
<evidence type="ECO:0000313" key="2">
    <source>
        <dbReference type="Proteomes" id="UP000238042"/>
    </source>
</evidence>
<protein>
    <submittedName>
        <fullName evidence="1">Gliding motility lipoprotein GldH</fullName>
    </submittedName>
</protein>
<dbReference type="AlphaFoldDB" id="A0A2S8AH45"/>
<dbReference type="InterPro" id="IPR020018">
    <property type="entry name" value="Motility-assoc_lipoprot_GldH"/>
</dbReference>